<dbReference type="NCBIfam" id="TIGR00668">
    <property type="entry name" value="apaH"/>
    <property type="match status" value="1"/>
</dbReference>
<dbReference type="PANTHER" id="PTHR40942:SF4">
    <property type="entry name" value="CYTOCHROME C5"/>
    <property type="match status" value="1"/>
</dbReference>
<comment type="catalytic activity">
    <reaction evidence="8">
        <text>P(1),P(4)-bis(5'-adenosyl) tetraphosphate + H2O = 2 ADP + 2 H(+)</text>
        <dbReference type="Rhea" id="RHEA:24252"/>
        <dbReference type="ChEBI" id="CHEBI:15377"/>
        <dbReference type="ChEBI" id="CHEBI:15378"/>
        <dbReference type="ChEBI" id="CHEBI:58141"/>
        <dbReference type="ChEBI" id="CHEBI:456216"/>
        <dbReference type="EC" id="3.6.1.41"/>
    </reaction>
</comment>
<evidence type="ECO:0000256" key="8">
    <source>
        <dbReference type="ARBA" id="ARBA00049417"/>
    </source>
</evidence>
<evidence type="ECO:0000256" key="2">
    <source>
        <dbReference type="ARBA" id="ARBA00005419"/>
    </source>
</evidence>
<keyword evidence="11" id="KW-1185">Reference proteome</keyword>
<proteinExistence type="inferred from homology"/>
<protein>
    <recommendedName>
        <fullName evidence="3">bis(5'-nucleosyl)-tetraphosphatase (symmetrical)</fullName>
        <ecNumber evidence="3">3.6.1.41</ecNumber>
    </recommendedName>
    <alternativeName>
        <fullName evidence="6">Ap4A hydrolase</fullName>
    </alternativeName>
    <alternativeName>
        <fullName evidence="5">Diadenosine 5',5'''-P1,P4-tetraphosphate pyrophosphohydrolase</fullName>
    </alternativeName>
    <alternativeName>
        <fullName evidence="7">Diadenosine tetraphosphatase</fullName>
    </alternativeName>
</protein>
<comment type="similarity">
    <text evidence="2">Belongs to the Ap4A hydrolase family.</text>
</comment>
<accession>A0ABU6DUZ7</accession>
<evidence type="ECO:0000313" key="10">
    <source>
        <dbReference type="EMBL" id="MEB5477684.1"/>
    </source>
</evidence>
<dbReference type="GO" id="GO:0008803">
    <property type="term" value="F:bis(5'-nucleosyl)-tetraphosphatase (symmetrical) activity"/>
    <property type="evidence" value="ECO:0007669"/>
    <property type="project" value="UniProtKB-EC"/>
</dbReference>
<dbReference type="InterPro" id="IPR029052">
    <property type="entry name" value="Metallo-depent_PP-like"/>
</dbReference>
<dbReference type="RefSeq" id="WP_325776068.1">
    <property type="nucleotide sequence ID" value="NZ_VTDN01000012.1"/>
</dbReference>
<dbReference type="Pfam" id="PF00149">
    <property type="entry name" value="Metallophos"/>
    <property type="match status" value="1"/>
</dbReference>
<organism evidence="10 11">
    <name type="scientific">Acinetobacter pollinis</name>
    <dbReference type="NCBI Taxonomy" id="2605270"/>
    <lineage>
        <taxon>Bacteria</taxon>
        <taxon>Pseudomonadati</taxon>
        <taxon>Pseudomonadota</taxon>
        <taxon>Gammaproteobacteria</taxon>
        <taxon>Moraxellales</taxon>
        <taxon>Moraxellaceae</taxon>
        <taxon>Acinetobacter</taxon>
    </lineage>
</organism>
<reference evidence="10 11" key="1">
    <citation type="submission" date="2019-08" db="EMBL/GenBank/DDBJ databases">
        <title>Five species of Acinetobacter isolated from floral nectar and animal pollinators.</title>
        <authorList>
            <person name="Hendry T.A."/>
        </authorList>
    </citation>
    <scope>NUCLEOTIDE SEQUENCE [LARGE SCALE GENOMIC DNA]</scope>
    <source>
        <strain evidence="10 11">MD18.27</strain>
    </source>
</reference>
<dbReference type="NCBIfam" id="NF001204">
    <property type="entry name" value="PRK00166.1"/>
    <property type="match status" value="1"/>
</dbReference>
<gene>
    <name evidence="10" type="ORF">I2F25_11640</name>
</gene>
<evidence type="ECO:0000256" key="3">
    <source>
        <dbReference type="ARBA" id="ARBA00012506"/>
    </source>
</evidence>
<dbReference type="InterPro" id="IPR004617">
    <property type="entry name" value="ApaH"/>
</dbReference>
<sequence length="281" mass="32558">MNKAKRFHYVVGDVQGCFGALQKLLETINFDTEKDFIWFAGDLVARGENSLKTLRFIKSMVEKKCAATVLGNHDLTLIACARGIKKAKTKDKIHDILEAKDCDELIDWLRHQPLYLALNDTAIMTHAGIPHIWNIQQVENYAIEVEKVLRDKNWKNVDTFLKEMYSNEPDIWSDHLTGQTRLRVIVNYLTRMRLIDIEGRLDFHFKEGLNDPMPQGFAPWFSIKGQIEKTHQIFFGHWAALEGKTHHKMIHNVDGGCVWGGHMIAYRLEDHKKFKVNNSMQ</sequence>
<evidence type="ECO:0000313" key="11">
    <source>
        <dbReference type="Proteomes" id="UP001339883"/>
    </source>
</evidence>
<dbReference type="EMBL" id="VTDN01000012">
    <property type="protein sequence ID" value="MEB5477684.1"/>
    <property type="molecule type" value="Genomic_DNA"/>
</dbReference>
<dbReference type="Proteomes" id="UP001339883">
    <property type="component" value="Unassembled WGS sequence"/>
</dbReference>
<evidence type="ECO:0000256" key="4">
    <source>
        <dbReference type="ARBA" id="ARBA00022801"/>
    </source>
</evidence>
<dbReference type="EC" id="3.6.1.41" evidence="3"/>
<evidence type="ECO:0000256" key="6">
    <source>
        <dbReference type="ARBA" id="ARBA00032248"/>
    </source>
</evidence>
<keyword evidence="4 10" id="KW-0378">Hydrolase</keyword>
<dbReference type="Gene3D" id="3.60.21.10">
    <property type="match status" value="1"/>
</dbReference>
<evidence type="ECO:0000256" key="1">
    <source>
        <dbReference type="ARBA" id="ARBA00003413"/>
    </source>
</evidence>
<dbReference type="CDD" id="cd07422">
    <property type="entry name" value="MPP_ApaH"/>
    <property type="match status" value="1"/>
</dbReference>
<evidence type="ECO:0000256" key="7">
    <source>
        <dbReference type="ARBA" id="ARBA00033210"/>
    </source>
</evidence>
<comment type="caution">
    <text evidence="10">The sequence shown here is derived from an EMBL/GenBank/DDBJ whole genome shotgun (WGS) entry which is preliminary data.</text>
</comment>
<evidence type="ECO:0000256" key="5">
    <source>
        <dbReference type="ARBA" id="ARBA00031248"/>
    </source>
</evidence>
<dbReference type="PIRSF" id="PIRSF000903">
    <property type="entry name" value="B5n-ttraPtase_sm"/>
    <property type="match status" value="1"/>
</dbReference>
<feature type="domain" description="Calcineurin-like phosphoesterase" evidence="9">
    <location>
        <begin position="10"/>
        <end position="166"/>
    </location>
</feature>
<evidence type="ECO:0000259" key="9">
    <source>
        <dbReference type="Pfam" id="PF00149"/>
    </source>
</evidence>
<dbReference type="SUPFAM" id="SSF56300">
    <property type="entry name" value="Metallo-dependent phosphatases"/>
    <property type="match status" value="1"/>
</dbReference>
<name>A0ABU6DUZ7_9GAMM</name>
<dbReference type="PANTHER" id="PTHR40942">
    <property type="match status" value="1"/>
</dbReference>
<comment type="function">
    <text evidence="1">Hydrolyzes diadenosine 5',5'''-P1,P4-tetraphosphate to yield ADP.</text>
</comment>
<dbReference type="InterPro" id="IPR004843">
    <property type="entry name" value="Calcineurin-like_PHP"/>
</dbReference>